<keyword evidence="2" id="KW-1185">Reference proteome</keyword>
<sequence length="297" mass="32517">MMPRYLRSSAVRLLESSMEALSLAITGLGIPIRNALRVPSSQYAAVIGLLGTSAEQALGAIQVQVEGDEALMQSASQYKSARQTLEEVRSLLRNPVPRASFLTVGKDDSAAHRERLLNATDVFSLLLTERAAGLHSGQGPSREVTLIACQRVHQFLRLLAESSRIRPYMAAIPNPPGAILEPQIIVEDLIRKFQETHTTVERSTILRSLFLVLPETPSIEPAWLQAFDRATVSPTTDDINVLLTTLENATPIRLQRINPAGNGLSVIVRPGDPDALPISPQHLRRAFEDIADQWAAD</sequence>
<organism evidence="1 2">
    <name type="scientific">Discina gigas</name>
    <dbReference type="NCBI Taxonomy" id="1032678"/>
    <lineage>
        <taxon>Eukaryota</taxon>
        <taxon>Fungi</taxon>
        <taxon>Dikarya</taxon>
        <taxon>Ascomycota</taxon>
        <taxon>Pezizomycotina</taxon>
        <taxon>Pezizomycetes</taxon>
        <taxon>Pezizales</taxon>
        <taxon>Discinaceae</taxon>
        <taxon>Discina</taxon>
    </lineage>
</organism>
<dbReference type="Proteomes" id="UP001447188">
    <property type="component" value="Unassembled WGS sequence"/>
</dbReference>
<gene>
    <name evidence="1" type="ORF">Q9L58_010998</name>
</gene>
<dbReference type="EMBL" id="JBBBZM010001051">
    <property type="protein sequence ID" value="KAL0630156.1"/>
    <property type="molecule type" value="Genomic_DNA"/>
</dbReference>
<name>A0ABR3G2H6_9PEZI</name>
<accession>A0ABR3G2H6</accession>
<reference evidence="1 2" key="1">
    <citation type="submission" date="2024-02" db="EMBL/GenBank/DDBJ databases">
        <title>Discinaceae phylogenomics.</title>
        <authorList>
            <person name="Dirks A.C."/>
            <person name="James T.Y."/>
        </authorList>
    </citation>
    <scope>NUCLEOTIDE SEQUENCE [LARGE SCALE GENOMIC DNA]</scope>
    <source>
        <strain evidence="1 2">ACD0624</strain>
    </source>
</reference>
<feature type="non-terminal residue" evidence="1">
    <location>
        <position position="297"/>
    </location>
</feature>
<protein>
    <submittedName>
        <fullName evidence="1">Uncharacterized protein</fullName>
    </submittedName>
</protein>
<comment type="caution">
    <text evidence="1">The sequence shown here is derived from an EMBL/GenBank/DDBJ whole genome shotgun (WGS) entry which is preliminary data.</text>
</comment>
<evidence type="ECO:0000313" key="1">
    <source>
        <dbReference type="EMBL" id="KAL0630156.1"/>
    </source>
</evidence>
<evidence type="ECO:0000313" key="2">
    <source>
        <dbReference type="Proteomes" id="UP001447188"/>
    </source>
</evidence>
<proteinExistence type="predicted"/>